<dbReference type="PANTHER" id="PTHR43780">
    <property type="entry name" value="1-AMINOCYCLOPROPANE-1-CARBOXYLATE DEAMINASE-RELATED"/>
    <property type="match status" value="1"/>
</dbReference>
<dbReference type="InterPro" id="IPR001926">
    <property type="entry name" value="TrpB-like_PALP"/>
</dbReference>
<dbReference type="InterPro" id="IPR027278">
    <property type="entry name" value="ACCD_DCysDesulf"/>
</dbReference>
<accession>A0A1M4TEV9</accession>
<dbReference type="PANTHER" id="PTHR43780:SF2">
    <property type="entry name" value="1-AMINOCYCLOPROPANE-1-CARBOXYLATE DEAMINASE-RELATED"/>
    <property type="match status" value="1"/>
</dbReference>
<protein>
    <submittedName>
        <fullName evidence="5">1-aminocyclopropane-1-carboxylate deaminase</fullName>
    </submittedName>
</protein>
<evidence type="ECO:0000313" key="5">
    <source>
        <dbReference type="EMBL" id="SHE42981.1"/>
    </source>
</evidence>
<evidence type="ECO:0000259" key="4">
    <source>
        <dbReference type="Pfam" id="PF00291"/>
    </source>
</evidence>
<dbReference type="Gene3D" id="3.40.50.1100">
    <property type="match status" value="1"/>
</dbReference>
<dbReference type="EMBL" id="FQTW01000001">
    <property type="protein sequence ID" value="SHE42981.1"/>
    <property type="molecule type" value="Genomic_DNA"/>
</dbReference>
<comment type="similarity">
    <text evidence="2">Belongs to the ACC deaminase/D-cysteine desulfhydrase family.</text>
</comment>
<sequence>MLSFGGAYSNHIAALAEACKLTKLKSIGIIRGDELGQNLEKTLSENQTLKRAYSNGMQLHFVSRADYRKKEFLPLVNRLLESENALLIPEGGTNQLAIKGCQEILTQADNDFDVIACSLGTSGTFSGLVEASNSKQYLLGFPALKGDFFHNEIKKYTSKSNWRLADYHFGGYAKYSVELINFMNDFKQKYGVSLDPIYTGKMMYGLLELVKSGHFSKNTRILAIHTGGLQAIQGFNKRLVTKNEPQII</sequence>
<dbReference type="Proteomes" id="UP000184462">
    <property type="component" value="Unassembled WGS sequence"/>
</dbReference>
<keyword evidence="6" id="KW-1185">Reference proteome</keyword>
<dbReference type="SUPFAM" id="SSF53686">
    <property type="entry name" value="Tryptophan synthase beta subunit-like PLP-dependent enzymes"/>
    <property type="match status" value="1"/>
</dbReference>
<dbReference type="InterPro" id="IPR036052">
    <property type="entry name" value="TrpB-like_PALP_sf"/>
</dbReference>
<dbReference type="GO" id="GO:0019148">
    <property type="term" value="F:D-cysteine desulfhydrase activity"/>
    <property type="evidence" value="ECO:0007669"/>
    <property type="project" value="TreeGrafter"/>
</dbReference>
<evidence type="ECO:0000256" key="1">
    <source>
        <dbReference type="ARBA" id="ARBA00001933"/>
    </source>
</evidence>
<gene>
    <name evidence="5" type="ORF">SAMN05444278_101621</name>
</gene>
<dbReference type="STRING" id="1155689.SAMN05444278_101621"/>
<proteinExistence type="inferred from homology"/>
<dbReference type="Pfam" id="PF00291">
    <property type="entry name" value="PALP"/>
    <property type="match status" value="1"/>
</dbReference>
<keyword evidence="3" id="KW-0663">Pyridoxal phosphate</keyword>
<evidence type="ECO:0000256" key="2">
    <source>
        <dbReference type="ARBA" id="ARBA00008639"/>
    </source>
</evidence>
<evidence type="ECO:0000313" key="6">
    <source>
        <dbReference type="Proteomes" id="UP000184462"/>
    </source>
</evidence>
<dbReference type="AlphaFoldDB" id="A0A1M4TEV9"/>
<organism evidence="5 6">
    <name type="scientific">Psychroflexus salarius</name>
    <dbReference type="NCBI Taxonomy" id="1155689"/>
    <lineage>
        <taxon>Bacteria</taxon>
        <taxon>Pseudomonadati</taxon>
        <taxon>Bacteroidota</taxon>
        <taxon>Flavobacteriia</taxon>
        <taxon>Flavobacteriales</taxon>
        <taxon>Flavobacteriaceae</taxon>
        <taxon>Psychroflexus</taxon>
    </lineage>
</organism>
<evidence type="ECO:0000256" key="3">
    <source>
        <dbReference type="ARBA" id="ARBA00022898"/>
    </source>
</evidence>
<reference evidence="5 6" key="1">
    <citation type="submission" date="2016-11" db="EMBL/GenBank/DDBJ databases">
        <authorList>
            <person name="Jaros S."/>
            <person name="Januszkiewicz K."/>
            <person name="Wedrychowicz H."/>
        </authorList>
    </citation>
    <scope>NUCLEOTIDE SEQUENCE [LARGE SCALE GENOMIC DNA]</scope>
    <source>
        <strain evidence="5 6">DSM 25661</strain>
    </source>
</reference>
<name>A0A1M4TEV9_9FLAO</name>
<comment type="cofactor">
    <cofactor evidence="1">
        <name>pyridoxal 5'-phosphate</name>
        <dbReference type="ChEBI" id="CHEBI:597326"/>
    </cofactor>
</comment>
<feature type="domain" description="Tryptophan synthase beta chain-like PALP" evidence="4">
    <location>
        <begin position="9"/>
        <end position="227"/>
    </location>
</feature>